<accession>A0A918FHS4</accession>
<evidence type="ECO:0000313" key="3">
    <source>
        <dbReference type="Proteomes" id="UP000610303"/>
    </source>
</evidence>
<feature type="transmembrane region" description="Helical" evidence="1">
    <location>
        <begin position="20"/>
        <end position="38"/>
    </location>
</feature>
<keyword evidence="1" id="KW-0812">Transmembrane</keyword>
<reference evidence="2" key="1">
    <citation type="journal article" date="2014" name="Int. J. Syst. Evol. Microbiol.">
        <title>Complete genome sequence of Corynebacterium casei LMG S-19264T (=DSM 44701T), isolated from a smear-ripened cheese.</title>
        <authorList>
            <consortium name="US DOE Joint Genome Institute (JGI-PGF)"/>
            <person name="Walter F."/>
            <person name="Albersmeier A."/>
            <person name="Kalinowski J."/>
            <person name="Ruckert C."/>
        </authorList>
    </citation>
    <scope>NUCLEOTIDE SEQUENCE</scope>
    <source>
        <strain evidence="2">JCM 3346</strain>
    </source>
</reference>
<dbReference type="Proteomes" id="UP000610303">
    <property type="component" value="Unassembled WGS sequence"/>
</dbReference>
<dbReference type="RefSeq" id="WP_189086728.1">
    <property type="nucleotide sequence ID" value="NZ_BMRJ01000008.1"/>
</dbReference>
<dbReference type="EMBL" id="BMRJ01000008">
    <property type="protein sequence ID" value="GGR38236.1"/>
    <property type="molecule type" value="Genomic_DNA"/>
</dbReference>
<protein>
    <submittedName>
        <fullName evidence="2">Uncharacterized protein</fullName>
    </submittedName>
</protein>
<comment type="caution">
    <text evidence="2">The sequence shown here is derived from an EMBL/GenBank/DDBJ whole genome shotgun (WGS) entry which is preliminary data.</text>
</comment>
<proteinExistence type="predicted"/>
<name>A0A918FHS4_AGRME</name>
<keyword evidence="1" id="KW-0472">Membrane</keyword>
<evidence type="ECO:0000313" key="2">
    <source>
        <dbReference type="EMBL" id="GGR38236.1"/>
    </source>
</evidence>
<reference evidence="2" key="2">
    <citation type="submission" date="2020-09" db="EMBL/GenBank/DDBJ databases">
        <authorList>
            <person name="Sun Q."/>
            <person name="Ohkuma M."/>
        </authorList>
    </citation>
    <scope>NUCLEOTIDE SEQUENCE</scope>
    <source>
        <strain evidence="2">JCM 3346</strain>
    </source>
</reference>
<dbReference type="AlphaFoldDB" id="A0A918FHS4"/>
<keyword evidence="3" id="KW-1185">Reference proteome</keyword>
<keyword evidence="1" id="KW-1133">Transmembrane helix</keyword>
<gene>
    <name evidence="2" type="ORF">GCM10010196_35210</name>
</gene>
<organism evidence="2 3">
    <name type="scientific">Agromyces mediolanus</name>
    <name type="common">Corynebacterium mediolanum</name>
    <dbReference type="NCBI Taxonomy" id="41986"/>
    <lineage>
        <taxon>Bacteria</taxon>
        <taxon>Bacillati</taxon>
        <taxon>Actinomycetota</taxon>
        <taxon>Actinomycetes</taxon>
        <taxon>Micrococcales</taxon>
        <taxon>Microbacteriaceae</taxon>
        <taxon>Agromyces</taxon>
    </lineage>
</organism>
<evidence type="ECO:0000256" key="1">
    <source>
        <dbReference type="SAM" id="Phobius"/>
    </source>
</evidence>
<feature type="transmembrane region" description="Helical" evidence="1">
    <location>
        <begin position="50"/>
        <end position="71"/>
    </location>
</feature>
<sequence length="138" mass="14557">MPPALALDSPVVVLEPWSPWPLVFSGLVLLTGAVFAIAGREHRWMRDLGYVLVVAGPLSGVALLGFLSGNWDQGQRRDAMIAIGYEQPLFSGGEGIVGGTPGAIDFTAVRDGEDVSGQLQPLGGDRWAVVEGARSTQE</sequence>